<dbReference type="InterPro" id="IPR016032">
    <property type="entry name" value="Sig_transdc_resp-reg_C-effctor"/>
</dbReference>
<evidence type="ECO:0000313" key="6">
    <source>
        <dbReference type="Proteomes" id="UP000036464"/>
    </source>
</evidence>
<dbReference type="InterPro" id="IPR027417">
    <property type="entry name" value="P-loop_NTPase"/>
</dbReference>
<keyword evidence="3" id="KW-0175">Coiled coil</keyword>
<dbReference type="Proteomes" id="UP000036464">
    <property type="component" value="Unassembled WGS sequence"/>
</dbReference>
<gene>
    <name evidence="5" type="ORF">ABW16_02320</name>
</gene>
<evidence type="ECO:0000256" key="3">
    <source>
        <dbReference type="SAM" id="Coils"/>
    </source>
</evidence>
<keyword evidence="2" id="KW-0067">ATP-binding</keyword>
<evidence type="ECO:0000259" key="4">
    <source>
        <dbReference type="PROSITE" id="PS50043"/>
    </source>
</evidence>
<comment type="caution">
    <text evidence="5">The sequence shown here is derived from an EMBL/GenBank/DDBJ whole genome shotgun (WGS) entry which is preliminary data.</text>
</comment>
<keyword evidence="6" id="KW-1185">Reference proteome</keyword>
<dbReference type="Gene3D" id="1.25.40.10">
    <property type="entry name" value="Tetratricopeptide repeat domain"/>
    <property type="match status" value="2"/>
</dbReference>
<evidence type="ECO:0000256" key="2">
    <source>
        <dbReference type="ARBA" id="ARBA00022840"/>
    </source>
</evidence>
<dbReference type="PROSITE" id="PS00622">
    <property type="entry name" value="HTH_LUXR_1"/>
    <property type="match status" value="1"/>
</dbReference>
<dbReference type="Pfam" id="PF13191">
    <property type="entry name" value="AAA_16"/>
    <property type="match status" value="1"/>
</dbReference>
<proteinExistence type="predicted"/>
<dbReference type="PANTHER" id="PTHR16305">
    <property type="entry name" value="TESTICULAR SOLUBLE ADENYLYL CYCLASE"/>
    <property type="match status" value="1"/>
</dbReference>
<dbReference type="CDD" id="cd06170">
    <property type="entry name" value="LuxR_C_like"/>
    <property type="match status" value="1"/>
</dbReference>
<dbReference type="Pfam" id="PF00196">
    <property type="entry name" value="GerE"/>
    <property type="match status" value="1"/>
</dbReference>
<feature type="coiled-coil region" evidence="3">
    <location>
        <begin position="773"/>
        <end position="833"/>
    </location>
</feature>
<dbReference type="PANTHER" id="PTHR16305:SF35">
    <property type="entry name" value="TRANSCRIPTIONAL ACTIVATOR DOMAIN"/>
    <property type="match status" value="1"/>
</dbReference>
<dbReference type="SUPFAM" id="SSF48452">
    <property type="entry name" value="TPR-like"/>
    <property type="match status" value="2"/>
</dbReference>
<keyword evidence="1" id="KW-0547">Nucleotide-binding</keyword>
<reference evidence="5 6" key="1">
    <citation type="submission" date="2015-05" db="EMBL/GenBank/DDBJ databases">
        <title>Genome sequence of Mycobacterium heraklionense Davo strain.</title>
        <authorList>
            <person name="Greninger A.L."/>
            <person name="Cunningham G."/>
            <person name="Miller S."/>
        </authorList>
    </citation>
    <scope>NUCLEOTIDE SEQUENCE [LARGE SCALE GENOMIC DNA]</scope>
    <source>
        <strain evidence="5 6">Davo</strain>
    </source>
</reference>
<sequence length="920" mass="96277">MLAVVSGLVARNSESAAVRDFLERALSEPTILVVEGEAGIGKSTTLSDATQAASARGFRVLSASGAPAEVSYAYAAVADLLAFVDGPVLAELPEAQRAALEHVLLGGSDGPAGNERMVASAFLAVIRRLSSDRPVLLCIDDTQWLDASSRAVIGFAARRLTGCTGLIVAVRTGVADSVDMSWLSASRPDMITHLPVAPLPLGGVHALVSARLGHALPRPVITRIYEISGGNPFFALELARFIAEDPARAAGGLPDTLAALVHDHIADLDEEVGAVLLAAACAASPTVQRVGKAVGITPERVVEVVESGQAGGVAEVDGDRVRFRHPLFASGVYSSAGPAARRVIHRRLAGIVEEPELTARHLALAATTSDPDTLAALDAGVEATVARGAPAVAAELLELAIKLGDDTPLRRMRAAEQHFRSGAVAPARAHLQSTLDALPEPSGLRCMALIALAAVTGYDSSLSTAADLLTQAVDQAADNPVLQLRARLLLVPIVALTRNLKESVDQARITVAQAEQLGIPALHSQALTTQAIVRFMHGLGVDEAALELARDLEDPASSAAVGYHASAAAPVIRSWTGDLNEAQKQIGAVQQRVLATGTEIDILWVADHATMNELWLGRYTEARAIADETVRRAEQMGAKMVLVFAWARQAAVAAHTGCVNDARSAAHSAIDMARAVGDVMNAASATATLGFLEVSLGDFAAAVTVLEPLLAAFDPDHDTEITIGGYLPDAIEALTALGRLDQAEPLVAALECNGVRHDRPWMLAVGARGRAHLLAARGELEAAEKAAEDALAHHDRVPMPFELARSQLVLGALQRRRRRMQAAEATLREALDTFERIGAPLWADRTRAEVARLAGPVGAGAGLTAAERRVAELAAVGLSNKQIAAELFIAAKTVEMNLSSVYRKLGIRSRAGLSAALSPG</sequence>
<evidence type="ECO:0000256" key="1">
    <source>
        <dbReference type="ARBA" id="ARBA00022741"/>
    </source>
</evidence>
<feature type="domain" description="HTH luxR-type" evidence="4">
    <location>
        <begin position="856"/>
        <end position="920"/>
    </location>
</feature>
<name>A0ABR5FL03_9MYCO</name>
<dbReference type="InterPro" id="IPR036388">
    <property type="entry name" value="WH-like_DNA-bd_sf"/>
</dbReference>
<dbReference type="EMBL" id="LDPO01000001">
    <property type="protein sequence ID" value="KLO31676.1"/>
    <property type="molecule type" value="Genomic_DNA"/>
</dbReference>
<dbReference type="PRINTS" id="PR00038">
    <property type="entry name" value="HTHLUXR"/>
</dbReference>
<dbReference type="InterPro" id="IPR011990">
    <property type="entry name" value="TPR-like_helical_dom_sf"/>
</dbReference>
<dbReference type="Gene3D" id="1.10.10.10">
    <property type="entry name" value="Winged helix-like DNA-binding domain superfamily/Winged helix DNA-binding domain"/>
    <property type="match status" value="1"/>
</dbReference>
<organism evidence="5 6">
    <name type="scientific">Mycolicibacter heraklionensis</name>
    <dbReference type="NCBI Taxonomy" id="512402"/>
    <lineage>
        <taxon>Bacteria</taxon>
        <taxon>Bacillati</taxon>
        <taxon>Actinomycetota</taxon>
        <taxon>Actinomycetes</taxon>
        <taxon>Mycobacteriales</taxon>
        <taxon>Mycobacteriaceae</taxon>
        <taxon>Mycolicibacter</taxon>
    </lineage>
</organism>
<protein>
    <recommendedName>
        <fullName evidence="4">HTH luxR-type domain-containing protein</fullName>
    </recommendedName>
</protein>
<dbReference type="SUPFAM" id="SSF52540">
    <property type="entry name" value="P-loop containing nucleoside triphosphate hydrolases"/>
    <property type="match status" value="1"/>
</dbReference>
<dbReference type="SMART" id="SM00421">
    <property type="entry name" value="HTH_LUXR"/>
    <property type="match status" value="1"/>
</dbReference>
<dbReference type="PROSITE" id="PS50043">
    <property type="entry name" value="HTH_LUXR_2"/>
    <property type="match status" value="1"/>
</dbReference>
<dbReference type="InterPro" id="IPR000792">
    <property type="entry name" value="Tscrpt_reg_LuxR_C"/>
</dbReference>
<dbReference type="InterPro" id="IPR041664">
    <property type="entry name" value="AAA_16"/>
</dbReference>
<accession>A0ABR5FL03</accession>
<dbReference type="SUPFAM" id="SSF46894">
    <property type="entry name" value="C-terminal effector domain of the bipartite response regulators"/>
    <property type="match status" value="1"/>
</dbReference>
<evidence type="ECO:0000313" key="5">
    <source>
        <dbReference type="EMBL" id="KLO31676.1"/>
    </source>
</evidence>